<dbReference type="Pfam" id="PF02230">
    <property type="entry name" value="Abhydrolase_2"/>
    <property type="match status" value="1"/>
</dbReference>
<dbReference type="EMBL" id="CP000804">
    <property type="protein sequence ID" value="ABU58044.1"/>
    <property type="molecule type" value="Genomic_DNA"/>
</dbReference>
<feature type="domain" description="Phospholipase/carboxylesterase/thioesterase" evidence="3">
    <location>
        <begin position="16"/>
        <end position="218"/>
    </location>
</feature>
<reference evidence="4 5" key="1">
    <citation type="submission" date="2007-08" db="EMBL/GenBank/DDBJ databases">
        <title>Complete sequence of Roseiflexus castenholzii DSM 13941.</title>
        <authorList>
            <consortium name="US DOE Joint Genome Institute"/>
            <person name="Copeland A."/>
            <person name="Lucas S."/>
            <person name="Lapidus A."/>
            <person name="Barry K."/>
            <person name="Glavina del Rio T."/>
            <person name="Dalin E."/>
            <person name="Tice H."/>
            <person name="Pitluck S."/>
            <person name="Thompson L.S."/>
            <person name="Brettin T."/>
            <person name="Bruce D."/>
            <person name="Detter J.C."/>
            <person name="Han C."/>
            <person name="Tapia R."/>
            <person name="Schmutz J."/>
            <person name="Larimer F."/>
            <person name="Land M."/>
            <person name="Hauser L."/>
            <person name="Kyrpides N."/>
            <person name="Mikhailova N."/>
            <person name="Bryant D.A."/>
            <person name="Hanada S."/>
            <person name="Tsukatani Y."/>
            <person name="Richardson P."/>
        </authorList>
    </citation>
    <scope>NUCLEOTIDE SEQUENCE [LARGE SCALE GENOMIC DNA]</scope>
    <source>
        <strain evidence="5">DSM 13941 / HLO8</strain>
    </source>
</reference>
<dbReference type="KEGG" id="rca:Rcas_1955"/>
<dbReference type="STRING" id="383372.Rcas_1955"/>
<dbReference type="AlphaFoldDB" id="A7NKM4"/>
<comment type="similarity">
    <text evidence="1">Belongs to the AB hydrolase superfamily. AB hydrolase 2 family.</text>
</comment>
<gene>
    <name evidence="4" type="ordered locus">Rcas_1955</name>
</gene>
<organism evidence="4 5">
    <name type="scientific">Roseiflexus castenholzii (strain DSM 13941 / HLO8)</name>
    <dbReference type="NCBI Taxonomy" id="383372"/>
    <lineage>
        <taxon>Bacteria</taxon>
        <taxon>Bacillati</taxon>
        <taxon>Chloroflexota</taxon>
        <taxon>Chloroflexia</taxon>
        <taxon>Chloroflexales</taxon>
        <taxon>Roseiflexineae</taxon>
        <taxon>Roseiflexaceae</taxon>
        <taxon>Roseiflexus</taxon>
    </lineage>
</organism>
<dbReference type="InterPro" id="IPR050565">
    <property type="entry name" value="LYPA1-2/EST-like"/>
</dbReference>
<keyword evidence="2" id="KW-0378">Hydrolase</keyword>
<sequence length="222" mass="24208">MEPRHLPLHHLVRPAAGNDPHPPLLVLFHGYGSNEEDLFGLTPYIDPQFLVLSTRAPIMLMPGMYAWFEIGFTPDGVIAVDDVQARHAAHVTAQFVEQATQAYHADPSRVVVAGFSQGGTMAALTALTRPDLVAGAAVLSGIVPSTIIDELPDRAALINKPFLVIHGTHDQVVSIAHGRASRDFLSQLGVALTYREYPMAHEINLEALLDLTEWLKTLNGER</sequence>
<dbReference type="RefSeq" id="WP_012120468.1">
    <property type="nucleotide sequence ID" value="NC_009767.1"/>
</dbReference>
<dbReference type="InterPro" id="IPR003140">
    <property type="entry name" value="PLipase/COase/thioEstase"/>
</dbReference>
<name>A7NKM4_ROSCS</name>
<dbReference type="Gene3D" id="3.40.50.1820">
    <property type="entry name" value="alpha/beta hydrolase"/>
    <property type="match status" value="1"/>
</dbReference>
<evidence type="ECO:0000313" key="4">
    <source>
        <dbReference type="EMBL" id="ABU58044.1"/>
    </source>
</evidence>
<dbReference type="GO" id="GO:0016787">
    <property type="term" value="F:hydrolase activity"/>
    <property type="evidence" value="ECO:0007669"/>
    <property type="project" value="UniProtKB-KW"/>
</dbReference>
<keyword evidence="5" id="KW-1185">Reference proteome</keyword>
<evidence type="ECO:0000256" key="1">
    <source>
        <dbReference type="ARBA" id="ARBA00006499"/>
    </source>
</evidence>
<dbReference type="PANTHER" id="PTHR10655">
    <property type="entry name" value="LYSOPHOSPHOLIPASE-RELATED"/>
    <property type="match status" value="1"/>
</dbReference>
<dbReference type="PANTHER" id="PTHR10655:SF17">
    <property type="entry name" value="LYSOPHOSPHOLIPASE-LIKE PROTEIN 1"/>
    <property type="match status" value="1"/>
</dbReference>
<proteinExistence type="inferred from homology"/>
<dbReference type="SUPFAM" id="SSF53474">
    <property type="entry name" value="alpha/beta-Hydrolases"/>
    <property type="match status" value="1"/>
</dbReference>
<dbReference type="eggNOG" id="COG0400">
    <property type="taxonomic scope" value="Bacteria"/>
</dbReference>
<evidence type="ECO:0000313" key="5">
    <source>
        <dbReference type="Proteomes" id="UP000000263"/>
    </source>
</evidence>
<dbReference type="InterPro" id="IPR029058">
    <property type="entry name" value="AB_hydrolase_fold"/>
</dbReference>
<evidence type="ECO:0000259" key="3">
    <source>
        <dbReference type="Pfam" id="PF02230"/>
    </source>
</evidence>
<evidence type="ECO:0000256" key="2">
    <source>
        <dbReference type="ARBA" id="ARBA00022801"/>
    </source>
</evidence>
<accession>A7NKM4</accession>
<dbReference type="HOGENOM" id="CLU_049413_5_3_0"/>
<dbReference type="OrthoDB" id="9795555at2"/>
<dbReference type="Proteomes" id="UP000000263">
    <property type="component" value="Chromosome"/>
</dbReference>
<protein>
    <submittedName>
        <fullName evidence="4">Phospholipase/Carboxylesterase</fullName>
    </submittedName>
</protein>